<evidence type="ECO:0000256" key="6">
    <source>
        <dbReference type="SAM" id="Phobius"/>
    </source>
</evidence>
<dbReference type="PANTHER" id="PTHR43124:SF3">
    <property type="entry name" value="CHLORAMPHENICOL EFFLUX PUMP RV0191"/>
    <property type="match status" value="1"/>
</dbReference>
<dbReference type="Gene3D" id="1.20.1250.20">
    <property type="entry name" value="MFS general substrate transporter like domains"/>
    <property type="match status" value="1"/>
</dbReference>
<gene>
    <name evidence="8" type="ORF">GCM10016234_34640</name>
</gene>
<feature type="transmembrane region" description="Helical" evidence="6">
    <location>
        <begin position="417"/>
        <end position="439"/>
    </location>
</feature>
<keyword evidence="4 6" id="KW-1133">Transmembrane helix</keyword>
<sequence>MGASVATAVKSLSSGLKHLRFGVQVRFIIAALSVLVLAQLLNGVLTTSAIRKTAFEASATAARIVGNDWAFRIQNSLRFGKPITQMFGLTEMLADIRGDLPFLSGVVVTLTDGSIVESNIEGQLDPGAGMAIGQIAAKAANGGTPPTLSAVQLGANHLFVLPVRGARDVLAGTLTMVVPEAVIAEAARGPISLAVQSICVTSIFGALAIALGSLMIRANAAERTERWKLLVIPALVLVSAQCISSWHNVTTFRDVYLRAATTNVERAVERFQTDLQRLVEQGVHLERLSDYEAPFKRMASNIPELAVVRLTAMSGETLSAYDAGRGGPTLDDTGTAFQSVVREIRYSNDGDVLARLTATLSQKAISEGVRRRVLDASTVLLTSALFGFELLVLFGILMRRLVQQQHQRVTDQDSHHLLARPASFLLVFGWGLTLSFVPLQMSALTDEPLLGLSRDVTMALPISTEMGCALVTALLAGILTDRKGWHIPFLLGSVICAAGALFSALATMPVLFLASRGLVGLGYGLAWMGIQGYIFTWSSPRTRTQGIANLVAGIFAGQICGNVTGAMLADQLGFSAVFQVAAFAGLLPIPFAWFFMRSYFGRPHEMRENASARQAASAPVPIPLTAQPGSRLSSLLTDRNFLALLLLSVVPFSIAQVGLLYYTLPVYLSHEGFEQADIGRIMMIYGLSVIYIAPVLGGWVDRHIRKKPFIVLGGLLGGAGLVFTYVDIGVATLVSSVFLLGLASSLGGPAQSSFALHLPSVQRLGTGRAMGIQRAADKLGQMIGPVAVGALFALIGAREGIALTGVYLVASNSLFFLIARDRLPPAHTAVDQPHA</sequence>
<feature type="transmembrane region" description="Helical" evidence="6">
    <location>
        <begin position="574"/>
        <end position="596"/>
    </location>
</feature>
<dbReference type="InterPro" id="IPR050189">
    <property type="entry name" value="MFS_Efflux_Transporters"/>
</dbReference>
<feature type="transmembrane region" description="Helical" evidence="6">
    <location>
        <begin position="737"/>
        <end position="758"/>
    </location>
</feature>
<evidence type="ECO:0000256" key="4">
    <source>
        <dbReference type="ARBA" id="ARBA00022989"/>
    </source>
</evidence>
<feature type="transmembrane region" description="Helical" evidence="6">
    <location>
        <begin position="641"/>
        <end position="662"/>
    </location>
</feature>
<feature type="transmembrane region" description="Helical" evidence="6">
    <location>
        <begin position="709"/>
        <end position="731"/>
    </location>
</feature>
<dbReference type="Pfam" id="PF07690">
    <property type="entry name" value="MFS_1"/>
    <property type="match status" value="1"/>
</dbReference>
<keyword evidence="5 6" id="KW-0472">Membrane</keyword>
<dbReference type="PROSITE" id="PS50850">
    <property type="entry name" value="MFS"/>
    <property type="match status" value="1"/>
</dbReference>
<dbReference type="EMBL" id="BMZQ01000003">
    <property type="protein sequence ID" value="GHD21214.1"/>
    <property type="molecule type" value="Genomic_DNA"/>
</dbReference>
<feature type="transmembrane region" description="Helical" evidence="6">
    <location>
        <begin position="682"/>
        <end position="700"/>
    </location>
</feature>
<evidence type="ECO:0000256" key="2">
    <source>
        <dbReference type="ARBA" id="ARBA00022475"/>
    </source>
</evidence>
<feature type="transmembrane region" description="Helical" evidence="6">
    <location>
        <begin position="518"/>
        <end position="535"/>
    </location>
</feature>
<accession>A0A8J3GLF1</accession>
<organism evidence="8 9">
    <name type="scientific">Tianweitania populi</name>
    <dbReference type="NCBI Taxonomy" id="1607949"/>
    <lineage>
        <taxon>Bacteria</taxon>
        <taxon>Pseudomonadati</taxon>
        <taxon>Pseudomonadota</taxon>
        <taxon>Alphaproteobacteria</taxon>
        <taxon>Hyphomicrobiales</taxon>
        <taxon>Phyllobacteriaceae</taxon>
        <taxon>Tianweitania</taxon>
    </lineage>
</organism>
<reference evidence="8" key="1">
    <citation type="journal article" date="2014" name="Int. J. Syst. Evol. Microbiol.">
        <title>Complete genome sequence of Corynebacterium casei LMG S-19264T (=DSM 44701T), isolated from a smear-ripened cheese.</title>
        <authorList>
            <consortium name="US DOE Joint Genome Institute (JGI-PGF)"/>
            <person name="Walter F."/>
            <person name="Albersmeier A."/>
            <person name="Kalinowski J."/>
            <person name="Ruckert C."/>
        </authorList>
    </citation>
    <scope>NUCLEOTIDE SEQUENCE</scope>
    <source>
        <strain evidence="8">KCTC 42249</strain>
    </source>
</reference>
<feature type="transmembrane region" description="Helical" evidence="6">
    <location>
        <begin position="801"/>
        <end position="819"/>
    </location>
</feature>
<dbReference type="InterPro" id="IPR036259">
    <property type="entry name" value="MFS_trans_sf"/>
</dbReference>
<evidence type="ECO:0000256" key="5">
    <source>
        <dbReference type="ARBA" id="ARBA00023136"/>
    </source>
</evidence>
<dbReference type="GO" id="GO:0022857">
    <property type="term" value="F:transmembrane transporter activity"/>
    <property type="evidence" value="ECO:0007669"/>
    <property type="project" value="InterPro"/>
</dbReference>
<keyword evidence="2" id="KW-1003">Cell membrane</keyword>
<dbReference type="Proteomes" id="UP000630142">
    <property type="component" value="Unassembled WGS sequence"/>
</dbReference>
<dbReference type="InterPro" id="IPR011701">
    <property type="entry name" value="MFS"/>
</dbReference>
<feature type="transmembrane region" description="Helical" evidence="6">
    <location>
        <begin position="23"/>
        <end position="45"/>
    </location>
</feature>
<name>A0A8J3GLF1_9HYPH</name>
<feature type="transmembrane region" description="Helical" evidence="6">
    <location>
        <begin position="487"/>
        <end position="512"/>
    </location>
</feature>
<evidence type="ECO:0000313" key="9">
    <source>
        <dbReference type="Proteomes" id="UP000630142"/>
    </source>
</evidence>
<dbReference type="SUPFAM" id="SSF103473">
    <property type="entry name" value="MFS general substrate transporter"/>
    <property type="match status" value="1"/>
</dbReference>
<dbReference type="InterPro" id="IPR020846">
    <property type="entry name" value="MFS_dom"/>
</dbReference>
<comment type="caution">
    <text evidence="8">The sequence shown here is derived from an EMBL/GenBank/DDBJ whole genome shotgun (WGS) entry which is preliminary data.</text>
</comment>
<dbReference type="GO" id="GO:0005886">
    <property type="term" value="C:plasma membrane"/>
    <property type="evidence" value="ECO:0007669"/>
    <property type="project" value="UniProtKB-SubCell"/>
</dbReference>
<keyword evidence="3 6" id="KW-0812">Transmembrane</keyword>
<evidence type="ECO:0000313" key="8">
    <source>
        <dbReference type="EMBL" id="GHD21214.1"/>
    </source>
</evidence>
<protein>
    <submittedName>
        <fullName evidence="8">MFS transporter</fullName>
    </submittedName>
</protein>
<evidence type="ECO:0000259" key="7">
    <source>
        <dbReference type="PROSITE" id="PS50850"/>
    </source>
</evidence>
<dbReference type="AlphaFoldDB" id="A0A8J3GLF1"/>
<reference evidence="8" key="2">
    <citation type="submission" date="2020-09" db="EMBL/GenBank/DDBJ databases">
        <authorList>
            <person name="Sun Q."/>
            <person name="Kim S."/>
        </authorList>
    </citation>
    <scope>NUCLEOTIDE SEQUENCE</scope>
    <source>
        <strain evidence="8">KCTC 42249</strain>
    </source>
</reference>
<feature type="transmembrane region" description="Helical" evidence="6">
    <location>
        <begin position="376"/>
        <end position="397"/>
    </location>
</feature>
<feature type="transmembrane region" description="Helical" evidence="6">
    <location>
        <begin position="193"/>
        <end position="215"/>
    </location>
</feature>
<feature type="transmembrane region" description="Helical" evidence="6">
    <location>
        <begin position="779"/>
        <end position="795"/>
    </location>
</feature>
<comment type="subcellular location">
    <subcellularLocation>
        <location evidence="1">Cell membrane</location>
        <topology evidence="1">Multi-pass membrane protein</topology>
    </subcellularLocation>
</comment>
<evidence type="ECO:0000256" key="3">
    <source>
        <dbReference type="ARBA" id="ARBA00022692"/>
    </source>
</evidence>
<feature type="transmembrane region" description="Helical" evidence="6">
    <location>
        <begin position="459"/>
        <end position="480"/>
    </location>
</feature>
<feature type="domain" description="Major facilitator superfamily (MFS) profile" evidence="7">
    <location>
        <begin position="419"/>
        <end position="822"/>
    </location>
</feature>
<keyword evidence="9" id="KW-1185">Reference proteome</keyword>
<dbReference type="PANTHER" id="PTHR43124">
    <property type="entry name" value="PURINE EFFLUX PUMP PBUE"/>
    <property type="match status" value="1"/>
</dbReference>
<feature type="transmembrane region" description="Helical" evidence="6">
    <location>
        <begin position="547"/>
        <end position="568"/>
    </location>
</feature>
<proteinExistence type="predicted"/>
<evidence type="ECO:0000256" key="1">
    <source>
        <dbReference type="ARBA" id="ARBA00004651"/>
    </source>
</evidence>